<keyword evidence="4" id="KW-1185">Reference proteome</keyword>
<dbReference type="Gene3D" id="3.40.630.30">
    <property type="match status" value="1"/>
</dbReference>
<dbReference type="EMBL" id="BAAABW010000002">
    <property type="protein sequence ID" value="GAA0332303.1"/>
    <property type="molecule type" value="Genomic_DNA"/>
</dbReference>
<evidence type="ECO:0000313" key="4">
    <source>
        <dbReference type="Proteomes" id="UP001500063"/>
    </source>
</evidence>
<accession>A0ABP3G125</accession>
<gene>
    <name evidence="3" type="ORF">GCM10010319_05320</name>
</gene>
<dbReference type="Proteomes" id="UP001500063">
    <property type="component" value="Unassembled WGS sequence"/>
</dbReference>
<feature type="domain" description="N-acetyltransferase" evidence="2">
    <location>
        <begin position="21"/>
        <end position="160"/>
    </location>
</feature>
<organism evidence="3 4">
    <name type="scientific">Streptomyces blastmyceticus</name>
    <dbReference type="NCBI Taxonomy" id="68180"/>
    <lineage>
        <taxon>Bacteria</taxon>
        <taxon>Bacillati</taxon>
        <taxon>Actinomycetota</taxon>
        <taxon>Actinomycetes</taxon>
        <taxon>Kitasatosporales</taxon>
        <taxon>Streptomycetaceae</taxon>
        <taxon>Streptomyces</taxon>
    </lineage>
</organism>
<dbReference type="PROSITE" id="PS51186">
    <property type="entry name" value="GNAT"/>
    <property type="match status" value="1"/>
</dbReference>
<dbReference type="SUPFAM" id="SSF55729">
    <property type="entry name" value="Acyl-CoA N-acyltransferases (Nat)"/>
    <property type="match status" value="1"/>
</dbReference>
<evidence type="ECO:0000259" key="2">
    <source>
        <dbReference type="PROSITE" id="PS51186"/>
    </source>
</evidence>
<protein>
    <recommendedName>
        <fullName evidence="2">N-acetyltransferase domain-containing protein</fullName>
    </recommendedName>
</protein>
<dbReference type="InterPro" id="IPR000182">
    <property type="entry name" value="GNAT_dom"/>
</dbReference>
<reference evidence="4" key="1">
    <citation type="journal article" date="2019" name="Int. J. Syst. Evol. Microbiol.">
        <title>The Global Catalogue of Microorganisms (GCM) 10K type strain sequencing project: providing services to taxonomists for standard genome sequencing and annotation.</title>
        <authorList>
            <consortium name="The Broad Institute Genomics Platform"/>
            <consortium name="The Broad Institute Genome Sequencing Center for Infectious Disease"/>
            <person name="Wu L."/>
            <person name="Ma J."/>
        </authorList>
    </citation>
    <scope>NUCLEOTIDE SEQUENCE [LARGE SCALE GENOMIC DNA]</scope>
    <source>
        <strain evidence="4">JCM 4565</strain>
    </source>
</reference>
<feature type="region of interest" description="Disordered" evidence="1">
    <location>
        <begin position="191"/>
        <end position="220"/>
    </location>
</feature>
<comment type="caution">
    <text evidence="3">The sequence shown here is derived from an EMBL/GenBank/DDBJ whole genome shotgun (WGS) entry which is preliminary data.</text>
</comment>
<evidence type="ECO:0000256" key="1">
    <source>
        <dbReference type="SAM" id="MobiDB-lite"/>
    </source>
</evidence>
<name>A0ABP3G125_9ACTN</name>
<sequence length="220" mass="23081">MTTTLRLAKVTAANFDAAIGLKVRPDQEHLVAPVVKSLAEAYVCPDMAWPRLILDGDRLVGFLMAFLDIDFAGDGSGADIRSGLWRLNIAAGEQGRGYGRFAVESVAAEIRRRGGTRLTTTWHPGEDGPEGFYLGLGFQPTGEMSGNQKVGELELGQADPPDVAVDAVDLSSGSACSSQVETTARAAYALTIRSSVSPRRPRPGPPVGGPRTGGTSRAAG</sequence>
<dbReference type="CDD" id="cd04301">
    <property type="entry name" value="NAT_SF"/>
    <property type="match status" value="1"/>
</dbReference>
<evidence type="ECO:0000313" key="3">
    <source>
        <dbReference type="EMBL" id="GAA0332303.1"/>
    </source>
</evidence>
<dbReference type="Pfam" id="PF00583">
    <property type="entry name" value="Acetyltransf_1"/>
    <property type="match status" value="1"/>
</dbReference>
<dbReference type="InterPro" id="IPR016181">
    <property type="entry name" value="Acyl_CoA_acyltransferase"/>
</dbReference>
<proteinExistence type="predicted"/>